<dbReference type="InterPro" id="IPR036191">
    <property type="entry name" value="RRF_sf"/>
</dbReference>
<organism evidence="6">
    <name type="scientific">marine metagenome</name>
    <dbReference type="NCBI Taxonomy" id="408172"/>
    <lineage>
        <taxon>unclassified sequences</taxon>
        <taxon>metagenomes</taxon>
        <taxon>ecological metagenomes</taxon>
    </lineage>
</organism>
<dbReference type="Gene3D" id="1.10.132.20">
    <property type="entry name" value="Ribosome-recycling factor"/>
    <property type="match status" value="1"/>
</dbReference>
<comment type="similarity">
    <text evidence="2">Belongs to the RRF family.</text>
</comment>
<protein>
    <recommendedName>
        <fullName evidence="5">Ribosome recycling factor domain-containing protein</fullName>
    </recommendedName>
</protein>
<dbReference type="GO" id="GO:0043023">
    <property type="term" value="F:ribosomal large subunit binding"/>
    <property type="evidence" value="ECO:0007669"/>
    <property type="project" value="TreeGrafter"/>
</dbReference>
<dbReference type="Pfam" id="PF01765">
    <property type="entry name" value="RRF"/>
    <property type="match status" value="1"/>
</dbReference>
<evidence type="ECO:0000259" key="5">
    <source>
        <dbReference type="Pfam" id="PF01765"/>
    </source>
</evidence>
<evidence type="ECO:0000256" key="2">
    <source>
        <dbReference type="ARBA" id="ARBA00005912"/>
    </source>
</evidence>
<evidence type="ECO:0000256" key="4">
    <source>
        <dbReference type="ARBA" id="ARBA00022917"/>
    </source>
</evidence>
<feature type="domain" description="Ribosome recycling factor" evidence="5">
    <location>
        <begin position="17"/>
        <end position="180"/>
    </location>
</feature>
<dbReference type="AlphaFoldDB" id="A0A382BQQ4"/>
<comment type="subcellular location">
    <subcellularLocation>
        <location evidence="1">Cytoplasm</location>
    </subcellularLocation>
</comment>
<name>A0A382BQQ4_9ZZZZ</name>
<dbReference type="CDD" id="cd00520">
    <property type="entry name" value="RRF"/>
    <property type="match status" value="1"/>
</dbReference>
<evidence type="ECO:0000256" key="1">
    <source>
        <dbReference type="ARBA" id="ARBA00004496"/>
    </source>
</evidence>
<keyword evidence="4" id="KW-0648">Protein biosynthesis</keyword>
<reference evidence="6" key="1">
    <citation type="submission" date="2018-05" db="EMBL/GenBank/DDBJ databases">
        <authorList>
            <person name="Lanie J.A."/>
            <person name="Ng W.-L."/>
            <person name="Kazmierczak K.M."/>
            <person name="Andrzejewski T.M."/>
            <person name="Davidsen T.M."/>
            <person name="Wayne K.J."/>
            <person name="Tettelin H."/>
            <person name="Glass J.I."/>
            <person name="Rusch D."/>
            <person name="Podicherti R."/>
            <person name="Tsui H.-C.T."/>
            <person name="Winkler M.E."/>
        </authorList>
    </citation>
    <scope>NUCLEOTIDE SEQUENCE</scope>
</reference>
<evidence type="ECO:0000256" key="3">
    <source>
        <dbReference type="ARBA" id="ARBA00022490"/>
    </source>
</evidence>
<dbReference type="GO" id="GO:0006412">
    <property type="term" value="P:translation"/>
    <property type="evidence" value="ECO:0007669"/>
    <property type="project" value="UniProtKB-KW"/>
</dbReference>
<accession>A0A382BQQ4</accession>
<dbReference type="PANTHER" id="PTHR20982:SF3">
    <property type="entry name" value="MITOCHONDRIAL RIBOSOME RECYCLING FACTOR PSEUDO 1"/>
    <property type="match status" value="1"/>
</dbReference>
<dbReference type="PANTHER" id="PTHR20982">
    <property type="entry name" value="RIBOSOME RECYCLING FACTOR"/>
    <property type="match status" value="1"/>
</dbReference>
<dbReference type="FunFam" id="3.30.1360.40:FF:000001">
    <property type="entry name" value="Ribosome-recycling factor"/>
    <property type="match status" value="1"/>
</dbReference>
<proteinExistence type="inferred from homology"/>
<dbReference type="GO" id="GO:0005737">
    <property type="term" value="C:cytoplasm"/>
    <property type="evidence" value="ECO:0007669"/>
    <property type="project" value="UniProtKB-SubCell"/>
</dbReference>
<dbReference type="HAMAP" id="MF_00040">
    <property type="entry name" value="RRF"/>
    <property type="match status" value="1"/>
</dbReference>
<evidence type="ECO:0000313" key="6">
    <source>
        <dbReference type="EMBL" id="SVB15403.1"/>
    </source>
</evidence>
<gene>
    <name evidence="6" type="ORF">METZ01_LOCUS168257</name>
</gene>
<keyword evidence="3" id="KW-0963">Cytoplasm</keyword>
<dbReference type="NCBIfam" id="TIGR00496">
    <property type="entry name" value="frr"/>
    <property type="match status" value="1"/>
</dbReference>
<dbReference type="EMBL" id="UINC01030656">
    <property type="protein sequence ID" value="SVB15403.1"/>
    <property type="molecule type" value="Genomic_DNA"/>
</dbReference>
<dbReference type="SUPFAM" id="SSF55194">
    <property type="entry name" value="Ribosome recycling factor, RRF"/>
    <property type="match status" value="1"/>
</dbReference>
<dbReference type="InterPro" id="IPR002661">
    <property type="entry name" value="Ribosome_recyc_fac"/>
</dbReference>
<dbReference type="InterPro" id="IPR023584">
    <property type="entry name" value="Ribosome_recyc_fac_dom"/>
</dbReference>
<sequence length="182" mass="20824">MESNLIKEKMDNALSFFEKELTSVRTSRANLSMLDNIQVDSYGTKTPINQLGNINVPDSNLITIQVWDVNLIKPIESAILESNLGINPQTDGQLIRLPIPKLSEERRNELAKVVSKYSESSKITIRNIRREIIDSTKKEEKDKYISQDEMKKILSDIQNITDEYISKIDLITSNKQTEILKV</sequence>
<dbReference type="FunFam" id="1.10.132.20:FF:000001">
    <property type="entry name" value="Ribosome-recycling factor"/>
    <property type="match status" value="1"/>
</dbReference>
<dbReference type="Gene3D" id="3.30.1360.40">
    <property type="match status" value="1"/>
</dbReference>